<keyword evidence="9" id="KW-1185">Reference proteome</keyword>
<evidence type="ECO:0000256" key="2">
    <source>
        <dbReference type="ARBA" id="ARBA00022598"/>
    </source>
</evidence>
<dbReference type="GO" id="GO:0035336">
    <property type="term" value="P:long-chain fatty-acyl-CoA metabolic process"/>
    <property type="evidence" value="ECO:0007669"/>
    <property type="project" value="TreeGrafter"/>
</dbReference>
<dbReference type="SUPFAM" id="SSF56801">
    <property type="entry name" value="Acetyl-CoA synthetase-like"/>
    <property type="match status" value="1"/>
</dbReference>
<dbReference type="InterPro" id="IPR000873">
    <property type="entry name" value="AMP-dep_synth/lig_dom"/>
</dbReference>
<dbReference type="Pfam" id="PF00501">
    <property type="entry name" value="AMP-binding"/>
    <property type="match status" value="1"/>
</dbReference>
<dbReference type="Gene3D" id="3.40.50.12780">
    <property type="entry name" value="N-terminal domain of ligase-like"/>
    <property type="match status" value="1"/>
</dbReference>
<gene>
    <name evidence="8" type="ORF">KASA_0N04961G</name>
</gene>
<dbReference type="GO" id="GO:0005783">
    <property type="term" value="C:endoplasmic reticulum"/>
    <property type="evidence" value="ECO:0007669"/>
    <property type="project" value="TreeGrafter"/>
</dbReference>
<dbReference type="Proteomes" id="UP000196158">
    <property type="component" value="Unassembled WGS sequence"/>
</dbReference>
<comment type="catalytic activity">
    <reaction evidence="5">
        <text>a long-chain fatty acid + ATP + CoA = a long-chain fatty acyl-CoA + AMP + diphosphate</text>
        <dbReference type="Rhea" id="RHEA:15421"/>
        <dbReference type="ChEBI" id="CHEBI:30616"/>
        <dbReference type="ChEBI" id="CHEBI:33019"/>
        <dbReference type="ChEBI" id="CHEBI:57287"/>
        <dbReference type="ChEBI" id="CHEBI:57560"/>
        <dbReference type="ChEBI" id="CHEBI:83139"/>
        <dbReference type="ChEBI" id="CHEBI:456215"/>
        <dbReference type="EC" id="6.2.1.3"/>
    </reaction>
</comment>
<keyword evidence="2" id="KW-0436">Ligase</keyword>
<dbReference type="PROSITE" id="PS00455">
    <property type="entry name" value="AMP_BINDING"/>
    <property type="match status" value="1"/>
</dbReference>
<accession>A0A1X7R5H8</accession>
<dbReference type="InterPro" id="IPR020845">
    <property type="entry name" value="AMP-binding_CS"/>
</dbReference>
<dbReference type="EMBL" id="FXLY01000005">
    <property type="protein sequence ID" value="SMN20506.1"/>
    <property type="molecule type" value="Genomic_DNA"/>
</dbReference>
<sequence length="702" mass="78222">MSNLVNVPVGPAANEHETAPRRNAQVTKESLKRPLGMSCTTVYEMALECFELGGESKAMAWRDVIDIHEEKKIVKKFVDGKEIPVEKTWLYYEMSKYKYITFNELRDIMHILGKGLVKMGLRPNTDDRLHIYAPTSQKWMQMYLGSQSQSIPIVTAYDTLGESGLIHSIKQTNSTAIFTDNSLLKTLITPLEKCDNIKFVIHTNVVNPNDKRQNGKMFKEANDAIEEIKKIRPDIQFFSYDDIYKMGEENKDTIDIHPPSPKDLSCIMYTSGSTGDPKGVVLKQYNVVAGVGGAHLTVRKAVGRTDRIICFLPLAHIFELAFELLSFVWGSCIGYATVKTLTNASMRNCQGDLVEFKPTVMVGVAAVWETVRKGILQQVSNLPFITQKIFWAAYKAKLTMKNYHIPGGDALGNLVFKKVKAATGGQLRYLLNGGSPISYNAQEFITNLLCPMLIGYGLTETVANTCILDPAHFTLGVAGDLTGGVTVKLVDVEELGYLAKNNQGEVWIKGDCILEEYYKNPEETAAALTPDHWFKTGDIGEWTDRGFLKLIDRKKNLVKTLNGEYIALEKLESIYRSNQYVSNICVYADQTKVKPVAIIYPNIKPLAVLAKKLGIMDSKSDDSAVDDHLKDRKLVKAVYTDLLKSGSAQGLAGIEMLQGIVFVADEWTPQNGFVTSAQKLKRKKILESVQKEVDAIYASSSK</sequence>
<evidence type="ECO:0000256" key="5">
    <source>
        <dbReference type="ARBA" id="ARBA00036813"/>
    </source>
</evidence>
<keyword evidence="4" id="KW-0067">ATP-binding</keyword>
<evidence type="ECO:0000313" key="9">
    <source>
        <dbReference type="Proteomes" id="UP000196158"/>
    </source>
</evidence>
<evidence type="ECO:0000256" key="4">
    <source>
        <dbReference type="ARBA" id="ARBA00022840"/>
    </source>
</evidence>
<evidence type="ECO:0000256" key="6">
    <source>
        <dbReference type="SAM" id="MobiDB-lite"/>
    </source>
</evidence>
<dbReference type="PANTHER" id="PTHR43272">
    <property type="entry name" value="LONG-CHAIN-FATTY-ACID--COA LIGASE"/>
    <property type="match status" value="1"/>
</dbReference>
<feature type="region of interest" description="Disordered" evidence="6">
    <location>
        <begin position="1"/>
        <end position="29"/>
    </location>
</feature>
<dbReference type="InterPro" id="IPR042099">
    <property type="entry name" value="ANL_N_sf"/>
</dbReference>
<dbReference type="GO" id="GO:0005524">
    <property type="term" value="F:ATP binding"/>
    <property type="evidence" value="ECO:0007669"/>
    <property type="project" value="UniProtKB-KW"/>
</dbReference>
<dbReference type="STRING" id="1789683.A0A1X7R5H8"/>
<protein>
    <submittedName>
        <fullName evidence="8">Similar to Saccharomyces cerevisiae YOR317W FAA1 Long chain fatty acyl-CoA synthetase, activates imported fatty acids with a preference for C12:0-C16:0 chain lengths</fullName>
    </submittedName>
</protein>
<organism evidence="8 9">
    <name type="scientific">Maudiozyma saulgeensis</name>
    <dbReference type="NCBI Taxonomy" id="1789683"/>
    <lineage>
        <taxon>Eukaryota</taxon>
        <taxon>Fungi</taxon>
        <taxon>Dikarya</taxon>
        <taxon>Ascomycota</taxon>
        <taxon>Saccharomycotina</taxon>
        <taxon>Saccharomycetes</taxon>
        <taxon>Saccharomycetales</taxon>
        <taxon>Saccharomycetaceae</taxon>
        <taxon>Maudiozyma</taxon>
    </lineage>
</organism>
<proteinExistence type="inferred from homology"/>
<reference evidence="8 9" key="1">
    <citation type="submission" date="2017-04" db="EMBL/GenBank/DDBJ databases">
        <authorList>
            <person name="Afonso C.L."/>
            <person name="Miller P.J."/>
            <person name="Scott M.A."/>
            <person name="Spackman E."/>
            <person name="Goraichik I."/>
            <person name="Dimitrov K.M."/>
            <person name="Suarez D.L."/>
            <person name="Swayne D.E."/>
        </authorList>
    </citation>
    <scope>NUCLEOTIDE SEQUENCE [LARGE SCALE GENOMIC DNA]</scope>
</reference>
<dbReference type="PANTHER" id="PTHR43272:SF83">
    <property type="entry name" value="ACYL-COA SYNTHETASE LONG-CHAIN, ISOFORM J"/>
    <property type="match status" value="1"/>
</dbReference>
<evidence type="ECO:0000256" key="1">
    <source>
        <dbReference type="ARBA" id="ARBA00006432"/>
    </source>
</evidence>
<evidence type="ECO:0000259" key="7">
    <source>
        <dbReference type="Pfam" id="PF00501"/>
    </source>
</evidence>
<dbReference type="GO" id="GO:0004467">
    <property type="term" value="F:long-chain fatty acid-CoA ligase activity"/>
    <property type="evidence" value="ECO:0007669"/>
    <property type="project" value="UniProtKB-EC"/>
</dbReference>
<evidence type="ECO:0000313" key="8">
    <source>
        <dbReference type="EMBL" id="SMN20506.1"/>
    </source>
</evidence>
<dbReference type="GO" id="GO:0005811">
    <property type="term" value="C:lipid droplet"/>
    <property type="evidence" value="ECO:0007669"/>
    <property type="project" value="TreeGrafter"/>
</dbReference>
<name>A0A1X7R5H8_9SACH</name>
<dbReference type="OrthoDB" id="1700726at2759"/>
<evidence type="ECO:0000256" key="3">
    <source>
        <dbReference type="ARBA" id="ARBA00022741"/>
    </source>
</evidence>
<dbReference type="GO" id="GO:0005886">
    <property type="term" value="C:plasma membrane"/>
    <property type="evidence" value="ECO:0007669"/>
    <property type="project" value="TreeGrafter"/>
</dbReference>
<comment type="similarity">
    <text evidence="1">Belongs to the ATP-dependent AMP-binding enzyme family.</text>
</comment>
<feature type="domain" description="AMP-dependent synthetase/ligase" evidence="7">
    <location>
        <begin position="86"/>
        <end position="518"/>
    </location>
</feature>
<keyword evidence="3" id="KW-0547">Nucleotide-binding</keyword>
<dbReference type="AlphaFoldDB" id="A0A1X7R5H8"/>